<dbReference type="EMBL" id="JAIFRP010000130">
    <property type="protein sequence ID" value="KAK2578962.1"/>
    <property type="molecule type" value="Genomic_DNA"/>
</dbReference>
<keyword evidence="2" id="KW-1185">Reference proteome</keyword>
<organism evidence="1 2">
    <name type="scientific">Odynerus spinipes</name>
    <dbReference type="NCBI Taxonomy" id="1348599"/>
    <lineage>
        <taxon>Eukaryota</taxon>
        <taxon>Metazoa</taxon>
        <taxon>Ecdysozoa</taxon>
        <taxon>Arthropoda</taxon>
        <taxon>Hexapoda</taxon>
        <taxon>Insecta</taxon>
        <taxon>Pterygota</taxon>
        <taxon>Neoptera</taxon>
        <taxon>Endopterygota</taxon>
        <taxon>Hymenoptera</taxon>
        <taxon>Apocrita</taxon>
        <taxon>Aculeata</taxon>
        <taxon>Vespoidea</taxon>
        <taxon>Vespidae</taxon>
        <taxon>Eumeninae</taxon>
        <taxon>Odynerus</taxon>
    </lineage>
</organism>
<gene>
    <name evidence="1" type="ORF">KPH14_011165</name>
</gene>
<dbReference type="AlphaFoldDB" id="A0AAD9RFY0"/>
<name>A0AAD9RFY0_9HYME</name>
<comment type="caution">
    <text evidence="1">The sequence shown here is derived from an EMBL/GenBank/DDBJ whole genome shotgun (WGS) entry which is preliminary data.</text>
</comment>
<reference evidence="1" key="1">
    <citation type="submission" date="2021-08" db="EMBL/GenBank/DDBJ databases">
        <authorList>
            <person name="Misof B."/>
            <person name="Oliver O."/>
            <person name="Podsiadlowski L."/>
            <person name="Donath A."/>
            <person name="Peters R."/>
            <person name="Mayer C."/>
            <person name="Rust J."/>
            <person name="Gunkel S."/>
            <person name="Lesny P."/>
            <person name="Martin S."/>
            <person name="Oeyen J.P."/>
            <person name="Petersen M."/>
            <person name="Panagiotis P."/>
            <person name="Wilbrandt J."/>
            <person name="Tanja T."/>
        </authorList>
    </citation>
    <scope>NUCLEOTIDE SEQUENCE</scope>
    <source>
        <strain evidence="1">GBR_01_08_01A</strain>
        <tissue evidence="1">Thorax + abdomen</tissue>
    </source>
</reference>
<sequence>MPRKVGMRPTNGLKPCNAIRSRAVVQHLNKSGHSRRLTKVMRKTMSSAKDDDANPKSFFFRDCEVTEEDVVVNKACKAQLEIIVV</sequence>
<proteinExistence type="predicted"/>
<evidence type="ECO:0000313" key="1">
    <source>
        <dbReference type="EMBL" id="KAK2578962.1"/>
    </source>
</evidence>
<reference evidence="1" key="2">
    <citation type="journal article" date="2023" name="Commun. Biol.">
        <title>Intrasexual cuticular hydrocarbon dimorphism in a wasp sheds light on hydrocarbon biosynthesis genes in Hymenoptera.</title>
        <authorList>
            <person name="Moris V.C."/>
            <person name="Podsiadlowski L."/>
            <person name="Martin S."/>
            <person name="Oeyen J.P."/>
            <person name="Donath A."/>
            <person name="Petersen M."/>
            <person name="Wilbrandt J."/>
            <person name="Misof B."/>
            <person name="Liedtke D."/>
            <person name="Thamm M."/>
            <person name="Scheiner R."/>
            <person name="Schmitt T."/>
            <person name="Niehuis O."/>
        </authorList>
    </citation>
    <scope>NUCLEOTIDE SEQUENCE</scope>
    <source>
        <strain evidence="1">GBR_01_08_01A</strain>
    </source>
</reference>
<protein>
    <submittedName>
        <fullName evidence="1">Uncharacterized protein</fullName>
    </submittedName>
</protein>
<accession>A0AAD9RFY0</accession>
<dbReference type="Proteomes" id="UP001258017">
    <property type="component" value="Unassembled WGS sequence"/>
</dbReference>
<evidence type="ECO:0000313" key="2">
    <source>
        <dbReference type="Proteomes" id="UP001258017"/>
    </source>
</evidence>